<evidence type="ECO:0000256" key="1">
    <source>
        <dbReference type="ARBA" id="ARBA00004651"/>
    </source>
</evidence>
<keyword evidence="4 11" id="KW-0812">Transmembrane</keyword>
<dbReference type="Proteomes" id="UP000030742">
    <property type="component" value="Unassembled WGS sequence"/>
</dbReference>
<dbReference type="PANTHER" id="PTHR24246:SF27">
    <property type="entry name" value="ADENOSINE RECEPTOR, ISOFORM A"/>
    <property type="match status" value="1"/>
</dbReference>
<feature type="transmembrane region" description="Helical" evidence="12">
    <location>
        <begin position="136"/>
        <end position="158"/>
    </location>
</feature>
<dbReference type="STRING" id="77166.U4U5A2"/>
<feature type="domain" description="G-protein coupled receptors family 1 profile" evidence="13">
    <location>
        <begin position="39"/>
        <end position="330"/>
    </location>
</feature>
<feature type="transmembrane region" description="Helical" evidence="12">
    <location>
        <begin position="311"/>
        <end position="333"/>
    </location>
</feature>
<evidence type="ECO:0000256" key="9">
    <source>
        <dbReference type="ARBA" id="ARBA00023180"/>
    </source>
</evidence>
<keyword evidence="9" id="KW-0325">Glycoprotein</keyword>
<evidence type="ECO:0000313" key="14">
    <source>
        <dbReference type="EMBL" id="ERL88247.1"/>
    </source>
</evidence>
<reference evidence="14 15" key="1">
    <citation type="journal article" date="2013" name="Genome Biol.">
        <title>Draft genome of the mountain pine beetle, Dendroctonus ponderosae Hopkins, a major forest pest.</title>
        <authorList>
            <person name="Keeling C.I."/>
            <person name="Yuen M.M."/>
            <person name="Liao N.Y."/>
            <person name="Docking T.R."/>
            <person name="Chan S.K."/>
            <person name="Taylor G.A."/>
            <person name="Palmquist D.L."/>
            <person name="Jackman S.D."/>
            <person name="Nguyen A."/>
            <person name="Li M."/>
            <person name="Henderson H."/>
            <person name="Janes J.K."/>
            <person name="Zhao Y."/>
            <person name="Pandoh P."/>
            <person name="Moore R."/>
            <person name="Sperling F.A."/>
            <person name="Huber D.P."/>
            <person name="Birol I."/>
            <person name="Jones S.J."/>
            <person name="Bohlmann J."/>
        </authorList>
    </citation>
    <scope>NUCLEOTIDE SEQUENCE</scope>
</reference>
<keyword evidence="10 11" id="KW-0807">Transducer</keyword>
<feature type="transmembrane region" description="Helical" evidence="12">
    <location>
        <begin position="94"/>
        <end position="115"/>
    </location>
</feature>
<feature type="transmembrane region" description="Helical" evidence="12">
    <location>
        <begin position="61"/>
        <end position="82"/>
    </location>
</feature>
<dbReference type="GO" id="GO:0004930">
    <property type="term" value="F:G protein-coupled receptor activity"/>
    <property type="evidence" value="ECO:0007669"/>
    <property type="project" value="UniProtKB-KW"/>
</dbReference>
<evidence type="ECO:0000256" key="3">
    <source>
        <dbReference type="ARBA" id="ARBA00022475"/>
    </source>
</evidence>
<dbReference type="AlphaFoldDB" id="U4U5A2"/>
<evidence type="ECO:0000313" key="15">
    <source>
        <dbReference type="Proteomes" id="UP000030742"/>
    </source>
</evidence>
<protein>
    <recommendedName>
        <fullName evidence="13">G-protein coupled receptors family 1 profile domain-containing protein</fullName>
    </recommendedName>
</protein>
<keyword evidence="5 12" id="KW-1133">Transmembrane helix</keyword>
<keyword evidence="7 12" id="KW-0472">Membrane</keyword>
<keyword evidence="3" id="KW-1003">Cell membrane</keyword>
<dbReference type="SUPFAM" id="SSF81321">
    <property type="entry name" value="Family A G protein-coupled receptor-like"/>
    <property type="match status" value="1"/>
</dbReference>
<name>U4U5A2_DENPD</name>
<accession>U4U5A2</accession>
<dbReference type="InterPro" id="IPR017452">
    <property type="entry name" value="GPCR_Rhodpsn_7TM"/>
</dbReference>
<comment type="similarity">
    <text evidence="2 11">Belongs to the G-protein coupled receptor 1 family.</text>
</comment>
<dbReference type="PANTHER" id="PTHR24246">
    <property type="entry name" value="OLFACTORY RECEPTOR AND ADENOSINE RECEPTOR"/>
    <property type="match status" value="1"/>
</dbReference>
<evidence type="ECO:0000256" key="11">
    <source>
        <dbReference type="RuleBase" id="RU000688"/>
    </source>
</evidence>
<dbReference type="Pfam" id="PF00001">
    <property type="entry name" value="7tm_1"/>
    <property type="match status" value="1"/>
</dbReference>
<dbReference type="PROSITE" id="PS50262">
    <property type="entry name" value="G_PROTEIN_RECEP_F1_2"/>
    <property type="match status" value="1"/>
</dbReference>
<gene>
    <name evidence="14" type="ORF">D910_05635</name>
</gene>
<evidence type="ECO:0000256" key="7">
    <source>
        <dbReference type="ARBA" id="ARBA00023136"/>
    </source>
</evidence>
<dbReference type="GO" id="GO:0007189">
    <property type="term" value="P:adenylate cyclase-activating G protein-coupled receptor signaling pathway"/>
    <property type="evidence" value="ECO:0007669"/>
    <property type="project" value="TreeGrafter"/>
</dbReference>
<evidence type="ECO:0000259" key="13">
    <source>
        <dbReference type="PROSITE" id="PS50262"/>
    </source>
</evidence>
<keyword evidence="6 11" id="KW-0297">G-protein coupled receptor</keyword>
<feature type="transmembrane region" description="Helical" evidence="12">
    <location>
        <begin position="178"/>
        <end position="202"/>
    </location>
</feature>
<dbReference type="OrthoDB" id="10011551at2759"/>
<dbReference type="GO" id="GO:0005886">
    <property type="term" value="C:plasma membrane"/>
    <property type="evidence" value="ECO:0007669"/>
    <property type="project" value="UniProtKB-SubCell"/>
</dbReference>
<evidence type="ECO:0000256" key="2">
    <source>
        <dbReference type="ARBA" id="ARBA00010663"/>
    </source>
</evidence>
<evidence type="ECO:0000256" key="4">
    <source>
        <dbReference type="ARBA" id="ARBA00022692"/>
    </source>
</evidence>
<evidence type="ECO:0000256" key="5">
    <source>
        <dbReference type="ARBA" id="ARBA00022989"/>
    </source>
</evidence>
<dbReference type="InterPro" id="IPR000276">
    <property type="entry name" value="GPCR_Rhodpsn"/>
</dbReference>
<dbReference type="Gene3D" id="1.20.1070.10">
    <property type="entry name" value="Rhodopsin 7-helix transmembrane proteins"/>
    <property type="match status" value="1"/>
</dbReference>
<feature type="transmembrane region" description="Helical" evidence="12">
    <location>
        <begin position="25"/>
        <end position="49"/>
    </location>
</feature>
<comment type="subcellular location">
    <subcellularLocation>
        <location evidence="1">Cell membrane</location>
        <topology evidence="1">Multi-pass membrane protein</topology>
    </subcellularLocation>
</comment>
<organism evidence="14 15">
    <name type="scientific">Dendroctonus ponderosae</name>
    <name type="common">Mountain pine beetle</name>
    <dbReference type="NCBI Taxonomy" id="77166"/>
    <lineage>
        <taxon>Eukaryota</taxon>
        <taxon>Metazoa</taxon>
        <taxon>Ecdysozoa</taxon>
        <taxon>Arthropoda</taxon>
        <taxon>Hexapoda</taxon>
        <taxon>Insecta</taxon>
        <taxon>Pterygota</taxon>
        <taxon>Neoptera</taxon>
        <taxon>Endopterygota</taxon>
        <taxon>Coleoptera</taxon>
        <taxon>Polyphaga</taxon>
        <taxon>Cucujiformia</taxon>
        <taxon>Curculionidae</taxon>
        <taxon>Scolytinae</taxon>
        <taxon>Dendroctonus</taxon>
    </lineage>
</organism>
<feature type="transmembrane region" description="Helical" evidence="12">
    <location>
        <begin position="268"/>
        <end position="291"/>
    </location>
</feature>
<evidence type="ECO:0000256" key="12">
    <source>
        <dbReference type="SAM" id="Phobius"/>
    </source>
</evidence>
<sequence length="350" mass="39631">MGNSLPTDSELDDPQVNRYLTVYDYVIPLVGAVLVLVNFSVVVSSGLLIRKRIEPRYTYLFLGNVAMTDTIIGISILFGQFYPKSHRNHHVCAIQMGMIVSSTLSSIYSVGLLAVDRFLYIVYGIKYCKWISTVRVRIVIGLTWLMAMIIGFLPLFGWSGDTSDGRVCWFIVVAPSPLIIVTVCIGIIPIIIVMVLYSIILYHALVNIKQIQCSIYTVNTISEQLEALENLRMFKGTVEVPMKPVKRKSEGRKPSQTKAPNKWKAVKIVLFTTLSFLLTWSPYFFACILYVGEHCGLDEDSEPCKTLRLLIASPLTILGFTNSLINPLIYAWWHNGFRTYMRKTLKMCCR</sequence>
<dbReference type="EMBL" id="KB632046">
    <property type="protein sequence ID" value="ERL88247.1"/>
    <property type="molecule type" value="Genomic_DNA"/>
</dbReference>
<proteinExistence type="inferred from homology"/>
<keyword evidence="8 11" id="KW-0675">Receptor</keyword>
<evidence type="ECO:0000256" key="10">
    <source>
        <dbReference type="ARBA" id="ARBA00023224"/>
    </source>
</evidence>
<dbReference type="GO" id="GO:0001973">
    <property type="term" value="P:G protein-coupled adenosine receptor signaling pathway"/>
    <property type="evidence" value="ECO:0007669"/>
    <property type="project" value="TreeGrafter"/>
</dbReference>
<evidence type="ECO:0000256" key="8">
    <source>
        <dbReference type="ARBA" id="ARBA00023170"/>
    </source>
</evidence>
<dbReference type="PRINTS" id="PR00237">
    <property type="entry name" value="GPCRRHODOPSN"/>
</dbReference>
<evidence type="ECO:0000256" key="6">
    <source>
        <dbReference type="ARBA" id="ARBA00023040"/>
    </source>
</evidence>
<dbReference type="PROSITE" id="PS00237">
    <property type="entry name" value="G_PROTEIN_RECEP_F1_1"/>
    <property type="match status" value="1"/>
</dbReference>